<accession>A0A146KM93</accession>
<protein>
    <submittedName>
        <fullName evidence="1">Transmembrane domain-containing protein</fullName>
    </submittedName>
</protein>
<name>A0A146KM93_9EUKA</name>
<proteinExistence type="predicted"/>
<dbReference type="AlphaFoldDB" id="A0A146KM93"/>
<keyword evidence="1" id="KW-0812">Transmembrane</keyword>
<keyword evidence="1" id="KW-0472">Membrane</keyword>
<feature type="non-terminal residue" evidence="1">
    <location>
        <position position="72"/>
    </location>
</feature>
<dbReference type="EMBL" id="GDID01000150">
    <property type="protein sequence ID" value="JAP96456.1"/>
    <property type="molecule type" value="Transcribed_RNA"/>
</dbReference>
<reference evidence="1" key="1">
    <citation type="submission" date="2015-07" db="EMBL/GenBank/DDBJ databases">
        <title>Adaptation to a free-living lifestyle via gene acquisitions in the diplomonad Trepomonas sp. PC1.</title>
        <authorList>
            <person name="Xu F."/>
            <person name="Jerlstrom-Hultqvist J."/>
            <person name="Kolisko M."/>
            <person name="Simpson A.G.B."/>
            <person name="Roger A.J."/>
            <person name="Svard S.G."/>
            <person name="Andersson J.O."/>
        </authorList>
    </citation>
    <scope>NUCLEOTIDE SEQUENCE</scope>
    <source>
        <strain evidence="1">PC1</strain>
    </source>
</reference>
<sequence length="72" mass="8510">NQYNRPSDQKIHGMLCPMIKQQFERFPYLLNHLHLETENDIVFVYLPKLAQKSQITGNLHRLSFSQSHSSIK</sequence>
<feature type="non-terminal residue" evidence="1">
    <location>
        <position position="1"/>
    </location>
</feature>
<evidence type="ECO:0000313" key="1">
    <source>
        <dbReference type="EMBL" id="JAP96456.1"/>
    </source>
</evidence>
<gene>
    <name evidence="1" type="ORF">TPC1_10207</name>
</gene>
<organism evidence="1">
    <name type="scientific">Trepomonas sp. PC1</name>
    <dbReference type="NCBI Taxonomy" id="1076344"/>
    <lineage>
        <taxon>Eukaryota</taxon>
        <taxon>Metamonada</taxon>
        <taxon>Diplomonadida</taxon>
        <taxon>Hexamitidae</taxon>
        <taxon>Hexamitinae</taxon>
        <taxon>Trepomonas</taxon>
    </lineage>
</organism>